<dbReference type="SUPFAM" id="SSF111369">
    <property type="entry name" value="HlyD-like secretion proteins"/>
    <property type="match status" value="1"/>
</dbReference>
<dbReference type="InterPro" id="IPR058647">
    <property type="entry name" value="BSH_CzcB-like"/>
</dbReference>
<dbReference type="RefSeq" id="WP_284306432.1">
    <property type="nucleotide sequence ID" value="NZ_BSPB01000002.1"/>
</dbReference>
<keyword evidence="3" id="KW-1133">Transmembrane helix</keyword>
<dbReference type="EMBL" id="BSPB01000002">
    <property type="protein sequence ID" value="GLS12950.1"/>
    <property type="molecule type" value="Genomic_DNA"/>
</dbReference>
<dbReference type="Pfam" id="PF25989">
    <property type="entry name" value="YknX_C"/>
    <property type="match status" value="1"/>
</dbReference>
<feature type="coiled-coil region" evidence="2">
    <location>
        <begin position="118"/>
        <end position="154"/>
    </location>
</feature>
<proteinExistence type="inferred from homology"/>
<dbReference type="PANTHER" id="PTHR30469:SF15">
    <property type="entry name" value="HLYD FAMILY OF SECRETION PROTEINS"/>
    <property type="match status" value="1"/>
</dbReference>
<dbReference type="InterPro" id="IPR058792">
    <property type="entry name" value="Beta-barrel_RND_2"/>
</dbReference>
<feature type="transmembrane region" description="Helical" evidence="3">
    <location>
        <begin position="15"/>
        <end position="33"/>
    </location>
</feature>
<comment type="caution">
    <text evidence="7">The sequence shown here is derived from an EMBL/GenBank/DDBJ whole genome shotgun (WGS) entry which is preliminary data.</text>
</comment>
<keyword evidence="3" id="KW-0812">Transmembrane</keyword>
<dbReference type="NCBIfam" id="TIGR01730">
    <property type="entry name" value="RND_mfp"/>
    <property type="match status" value="1"/>
</dbReference>
<reference evidence="8" key="1">
    <citation type="journal article" date="2019" name="Int. J. Syst. Evol. Microbiol.">
        <title>The Global Catalogue of Microorganisms (GCM) 10K type strain sequencing project: providing services to taxonomists for standard genome sequencing and annotation.</title>
        <authorList>
            <consortium name="The Broad Institute Genomics Platform"/>
            <consortium name="The Broad Institute Genome Sequencing Center for Infectious Disease"/>
            <person name="Wu L."/>
            <person name="Ma J."/>
        </authorList>
    </citation>
    <scope>NUCLEOTIDE SEQUENCE [LARGE SCALE GENOMIC DNA]</scope>
    <source>
        <strain evidence="8">NBRC 109341</strain>
    </source>
</reference>
<dbReference type="Gene3D" id="2.40.420.20">
    <property type="match status" value="1"/>
</dbReference>
<evidence type="ECO:0000313" key="8">
    <source>
        <dbReference type="Proteomes" id="UP001156903"/>
    </source>
</evidence>
<accession>A0ABQ6BZA1</accession>
<comment type="similarity">
    <text evidence="1">Belongs to the membrane fusion protein (MFP) (TC 8.A.1) family.</text>
</comment>
<keyword evidence="2" id="KW-0175">Coiled coil</keyword>
<evidence type="ECO:0000313" key="7">
    <source>
        <dbReference type="EMBL" id="GLS12950.1"/>
    </source>
</evidence>
<feature type="domain" description="CzcB-like barrel-sandwich hybrid" evidence="5">
    <location>
        <begin position="87"/>
        <end position="226"/>
    </location>
</feature>
<dbReference type="Pfam" id="PF25973">
    <property type="entry name" value="BSH_CzcB"/>
    <property type="match status" value="1"/>
</dbReference>
<evidence type="ECO:0000256" key="1">
    <source>
        <dbReference type="ARBA" id="ARBA00009477"/>
    </source>
</evidence>
<dbReference type="InterPro" id="IPR058637">
    <property type="entry name" value="YknX-like_C"/>
</dbReference>
<dbReference type="Gene3D" id="2.40.50.100">
    <property type="match status" value="1"/>
</dbReference>
<dbReference type="Pfam" id="PF25954">
    <property type="entry name" value="Beta-barrel_RND_2"/>
    <property type="match status" value="1"/>
</dbReference>
<feature type="domain" description="YknX-like C-terminal permuted SH3-like" evidence="6">
    <location>
        <begin position="309"/>
        <end position="378"/>
    </location>
</feature>
<dbReference type="Gene3D" id="1.10.287.470">
    <property type="entry name" value="Helix hairpin bin"/>
    <property type="match status" value="1"/>
</dbReference>
<keyword evidence="3" id="KW-0472">Membrane</keyword>
<evidence type="ECO:0000256" key="2">
    <source>
        <dbReference type="SAM" id="Coils"/>
    </source>
</evidence>
<keyword evidence="8" id="KW-1185">Reference proteome</keyword>
<feature type="domain" description="CusB-like beta-barrel" evidence="4">
    <location>
        <begin position="236"/>
        <end position="303"/>
    </location>
</feature>
<name>A0ABQ6BZA1_9BURK</name>
<evidence type="ECO:0000259" key="4">
    <source>
        <dbReference type="Pfam" id="PF25954"/>
    </source>
</evidence>
<dbReference type="Gene3D" id="2.40.30.170">
    <property type="match status" value="1"/>
</dbReference>
<dbReference type="InterPro" id="IPR006143">
    <property type="entry name" value="RND_pump_MFP"/>
</dbReference>
<evidence type="ECO:0000256" key="3">
    <source>
        <dbReference type="SAM" id="Phobius"/>
    </source>
</evidence>
<sequence length="380" mass="39570">MNASPRFFLAGKSKLWLLILLGVLVLGGLFMVLRPGAGPAEKPAAETTPTATGAPSPALTVTVAQPETQALEQLLEANGSIAAWQEASVGAELSGLRLATVNANVGDVVRKGQVLAVLAGETTQAESLQAKAALAQAEAARETAKADADRARSIQDSGALSASQIAQYLMQEKVAQAQWDAAKAAYAATEVRLANTRVLAPDDGVISARPATVGAVVGSGQELFRLVRQGRLEWRAEVTADEVVRVQAGQKAQVMVNGVEPVTGTVRAVAPTADPQTRNVLVYVDLPRQAGLRAGTFARGSFALGRTQALTVPAPAVVVRDGHSYVFVIDAEHKAEARKIGTGRRTGDRVEVLEGLKPQDAVAVQGAGFLNDGDLVKVSP</sequence>
<gene>
    <name evidence="7" type="ORF">GCM10007935_03780</name>
</gene>
<organism evidence="7 8">
    <name type="scientific">Hydrogenophaga electricum</name>
    <dbReference type="NCBI Taxonomy" id="1230953"/>
    <lineage>
        <taxon>Bacteria</taxon>
        <taxon>Pseudomonadati</taxon>
        <taxon>Pseudomonadota</taxon>
        <taxon>Betaproteobacteria</taxon>
        <taxon>Burkholderiales</taxon>
        <taxon>Comamonadaceae</taxon>
        <taxon>Hydrogenophaga</taxon>
    </lineage>
</organism>
<dbReference type="PANTHER" id="PTHR30469">
    <property type="entry name" value="MULTIDRUG RESISTANCE PROTEIN MDTA"/>
    <property type="match status" value="1"/>
</dbReference>
<dbReference type="Proteomes" id="UP001156903">
    <property type="component" value="Unassembled WGS sequence"/>
</dbReference>
<evidence type="ECO:0000259" key="6">
    <source>
        <dbReference type="Pfam" id="PF25989"/>
    </source>
</evidence>
<evidence type="ECO:0000259" key="5">
    <source>
        <dbReference type="Pfam" id="PF25973"/>
    </source>
</evidence>
<protein>
    <submittedName>
        <fullName evidence="7">Secretion protein HlyD</fullName>
    </submittedName>
</protein>